<name>K0RAF0_THAOC</name>
<dbReference type="Proteomes" id="UP000266841">
    <property type="component" value="Unassembled WGS sequence"/>
</dbReference>
<evidence type="ECO:0000313" key="3">
    <source>
        <dbReference type="Proteomes" id="UP000266841"/>
    </source>
</evidence>
<dbReference type="EMBL" id="AGNL01045018">
    <property type="protein sequence ID" value="EJK49219.1"/>
    <property type="molecule type" value="Genomic_DNA"/>
</dbReference>
<dbReference type="AlphaFoldDB" id="K0RAF0"/>
<reference evidence="2 3" key="1">
    <citation type="journal article" date="2012" name="Genome Biol.">
        <title>Genome and low-iron response of an oceanic diatom adapted to chronic iron limitation.</title>
        <authorList>
            <person name="Lommer M."/>
            <person name="Specht M."/>
            <person name="Roy A.S."/>
            <person name="Kraemer L."/>
            <person name="Andreson R."/>
            <person name="Gutowska M.A."/>
            <person name="Wolf J."/>
            <person name="Bergner S.V."/>
            <person name="Schilhabel M.B."/>
            <person name="Klostermeier U.C."/>
            <person name="Beiko R.G."/>
            <person name="Rosenstiel P."/>
            <person name="Hippler M."/>
            <person name="Laroche J."/>
        </authorList>
    </citation>
    <scope>NUCLEOTIDE SEQUENCE [LARGE SCALE GENOMIC DNA]</scope>
    <source>
        <strain evidence="2 3">CCMP1005</strain>
    </source>
</reference>
<organism evidence="2 3">
    <name type="scientific">Thalassiosira oceanica</name>
    <name type="common">Marine diatom</name>
    <dbReference type="NCBI Taxonomy" id="159749"/>
    <lineage>
        <taxon>Eukaryota</taxon>
        <taxon>Sar</taxon>
        <taxon>Stramenopiles</taxon>
        <taxon>Ochrophyta</taxon>
        <taxon>Bacillariophyta</taxon>
        <taxon>Coscinodiscophyceae</taxon>
        <taxon>Thalassiosirophycidae</taxon>
        <taxon>Thalassiosirales</taxon>
        <taxon>Thalassiosiraceae</taxon>
        <taxon>Thalassiosira</taxon>
    </lineage>
</organism>
<feature type="region of interest" description="Disordered" evidence="1">
    <location>
        <begin position="1"/>
        <end position="124"/>
    </location>
</feature>
<feature type="non-terminal residue" evidence="2">
    <location>
        <position position="124"/>
    </location>
</feature>
<keyword evidence="3" id="KW-1185">Reference proteome</keyword>
<accession>K0RAF0</accession>
<gene>
    <name evidence="2" type="ORF">THAOC_31931</name>
</gene>
<sequence>MTSRTMTGEGCRGKDEGRVQRLPRRCPGFDSRRRASWPAERSRGRNSALSGAATRARWQAHRRPPDRKSQGEEGRGRGGAYATTPAEVEGRQQSVSPAEGDRMQWPAELGEGATRNARHLPMQR</sequence>
<comment type="caution">
    <text evidence="2">The sequence shown here is derived from an EMBL/GenBank/DDBJ whole genome shotgun (WGS) entry which is preliminary data.</text>
</comment>
<feature type="compositionally biased region" description="Basic and acidic residues" evidence="1">
    <location>
        <begin position="66"/>
        <end position="76"/>
    </location>
</feature>
<proteinExistence type="predicted"/>
<protein>
    <submittedName>
        <fullName evidence="2">Uncharacterized protein</fullName>
    </submittedName>
</protein>
<evidence type="ECO:0000256" key="1">
    <source>
        <dbReference type="SAM" id="MobiDB-lite"/>
    </source>
</evidence>
<evidence type="ECO:0000313" key="2">
    <source>
        <dbReference type="EMBL" id="EJK49219.1"/>
    </source>
</evidence>